<dbReference type="PANTHER" id="PTHR33104:SF2">
    <property type="entry name" value="CXC3 LIKE CYSTEINE CLUSTER DOMAIN-CONTAINING PROTEIN"/>
    <property type="match status" value="1"/>
</dbReference>
<dbReference type="PANTHER" id="PTHR33104">
    <property type="entry name" value="SI:DKEY-29D5.2"/>
    <property type="match status" value="1"/>
</dbReference>
<evidence type="ECO:0000256" key="1">
    <source>
        <dbReference type="SAM" id="Phobius"/>
    </source>
</evidence>
<keyword evidence="1" id="KW-0812">Transmembrane</keyword>
<dbReference type="InterPro" id="IPR040521">
    <property type="entry name" value="KDZ"/>
</dbReference>
<dbReference type="OrthoDB" id="3261436at2759"/>
<gene>
    <name evidence="2" type="ORF">JVT61DRAFT_12215</name>
</gene>
<proteinExistence type="predicted"/>
<dbReference type="AlphaFoldDB" id="A0A8I2YE81"/>
<keyword evidence="3" id="KW-1185">Reference proteome</keyword>
<evidence type="ECO:0000313" key="3">
    <source>
        <dbReference type="Proteomes" id="UP000683000"/>
    </source>
</evidence>
<keyword evidence="1" id="KW-0472">Membrane</keyword>
<name>A0A8I2YE81_9AGAM</name>
<sequence length="366" mass="42155">MVDCARHEMKLPCSVGDLQKGEKYVNIDYLVFSTITQFALIMFNFSYNIACQWHKKIWVRMSGMPECLRLDHDMKIVRFFVPKFHIRAHIQKCQTAFSFNFTHGVGRTDGEAPERGWANFNHVASSTKEMGPGARHDHLDNHFGDSNWKKRMLLRCTMLRKMVEAVLRAEAHRQELKEFEKTIVPEQLERWHTEYEEWEEKKSKSNPFNSQITPITLSAVRLQLAEEESWDLASRTDVSLHPEVSPLILISSGLDLQDLQRHLASDVAGMGIHASDLQKGNIAARCNALQQRIDSWMQIQLLYMPSVATLRATGCSDNEEDVANRLEKIKLNFPSELSPGTPCDQRLQRVEWDLRYAQANDALNEV</sequence>
<organism evidence="2 3">
    <name type="scientific">Boletus reticuloceps</name>
    <dbReference type="NCBI Taxonomy" id="495285"/>
    <lineage>
        <taxon>Eukaryota</taxon>
        <taxon>Fungi</taxon>
        <taxon>Dikarya</taxon>
        <taxon>Basidiomycota</taxon>
        <taxon>Agaricomycotina</taxon>
        <taxon>Agaricomycetes</taxon>
        <taxon>Agaricomycetidae</taxon>
        <taxon>Boletales</taxon>
        <taxon>Boletineae</taxon>
        <taxon>Boletaceae</taxon>
        <taxon>Boletoideae</taxon>
        <taxon>Boletus</taxon>
    </lineage>
</organism>
<feature type="transmembrane region" description="Helical" evidence="1">
    <location>
        <begin position="29"/>
        <end position="50"/>
    </location>
</feature>
<dbReference type="Pfam" id="PF18758">
    <property type="entry name" value="KDZ"/>
    <property type="match status" value="1"/>
</dbReference>
<accession>A0A8I2YE81</accession>
<protein>
    <submittedName>
        <fullName evidence="2">Uncharacterized protein</fullName>
    </submittedName>
</protein>
<comment type="caution">
    <text evidence="2">The sequence shown here is derived from an EMBL/GenBank/DDBJ whole genome shotgun (WGS) entry which is preliminary data.</text>
</comment>
<dbReference type="EMBL" id="JAGFBS010000054">
    <property type="protein sequence ID" value="KAG6370267.1"/>
    <property type="molecule type" value="Genomic_DNA"/>
</dbReference>
<dbReference type="Proteomes" id="UP000683000">
    <property type="component" value="Unassembled WGS sequence"/>
</dbReference>
<evidence type="ECO:0000313" key="2">
    <source>
        <dbReference type="EMBL" id="KAG6370267.1"/>
    </source>
</evidence>
<reference evidence="2" key="1">
    <citation type="submission" date="2021-03" db="EMBL/GenBank/DDBJ databases">
        <title>Evolutionary innovations through gain and loss of genes in the ectomycorrhizal Boletales.</title>
        <authorList>
            <person name="Wu G."/>
            <person name="Miyauchi S."/>
            <person name="Morin E."/>
            <person name="Yang Z.-L."/>
            <person name="Xu J."/>
            <person name="Martin F.M."/>
        </authorList>
    </citation>
    <scope>NUCLEOTIDE SEQUENCE</scope>
    <source>
        <strain evidence="2">BR01</strain>
    </source>
</reference>
<keyword evidence="1" id="KW-1133">Transmembrane helix</keyword>